<dbReference type="Pfam" id="PF08722">
    <property type="entry name" value="Tn7_TnsA-like_N"/>
    <property type="match status" value="1"/>
</dbReference>
<dbReference type="HAMAP" id="MF_04160">
    <property type="entry name" value="NUCL_HEAD_T4"/>
    <property type="match status" value="1"/>
</dbReference>
<dbReference type="EMBL" id="LR796247">
    <property type="protein sequence ID" value="CAB4131490.1"/>
    <property type="molecule type" value="Genomic_DNA"/>
</dbReference>
<dbReference type="Gene3D" id="3.40.1350.10">
    <property type="match status" value="1"/>
</dbReference>
<keyword evidence="1" id="KW-0255">Endonuclease</keyword>
<evidence type="ECO:0000259" key="2">
    <source>
        <dbReference type="Pfam" id="PF08722"/>
    </source>
</evidence>
<keyword evidence="1" id="KW-0540">Nuclease</keyword>
<feature type="active site" evidence="1">
    <location>
        <position position="30"/>
    </location>
</feature>
<dbReference type="EC" id="3.1.-.-" evidence="1"/>
<dbReference type="GO" id="GO:0004527">
    <property type="term" value="F:exonuclease activity"/>
    <property type="evidence" value="ECO:0007669"/>
    <property type="project" value="UniProtKB-UniRule"/>
</dbReference>
<feature type="active site" evidence="1">
    <location>
        <position position="89"/>
    </location>
</feature>
<protein>
    <recommendedName>
        <fullName evidence="1">Head completion nuclease</fullName>
        <ecNumber evidence="1">3.1.-.-</ecNumber>
    </recommendedName>
</protein>
<feature type="active site" evidence="1">
    <location>
        <position position="69"/>
    </location>
</feature>
<gene>
    <name evidence="3" type="ORF">UFOVP132_112</name>
</gene>
<keyword evidence="1" id="KW-0378">Hydrolase</keyword>
<dbReference type="GO" id="GO:0003676">
    <property type="term" value="F:nucleic acid binding"/>
    <property type="evidence" value="ECO:0007669"/>
    <property type="project" value="InterPro"/>
</dbReference>
<comment type="similarity">
    <text evidence="1">Belongs to the Caudovirales head completion nuclease family.</text>
</comment>
<dbReference type="InterPro" id="IPR011856">
    <property type="entry name" value="tRNA_endonuc-like_dom_sf"/>
</dbReference>
<comment type="function">
    <text evidence="1">During phage morphogenesis, plays an essential role in the head-tail joining step. The associated nuclease activity is essential for morphogenesis, possibly by cleaving packaged DNA to enable the joining of heads to tails. Displays both exo- and endonuclease activity.</text>
</comment>
<dbReference type="GO" id="GO:0004519">
    <property type="term" value="F:endonuclease activity"/>
    <property type="evidence" value="ECO:0007669"/>
    <property type="project" value="UniProtKB-UniRule"/>
</dbReference>
<accession>A0A6J5LEX7</accession>
<organism evidence="3">
    <name type="scientific">uncultured Caudovirales phage</name>
    <dbReference type="NCBI Taxonomy" id="2100421"/>
    <lineage>
        <taxon>Viruses</taxon>
        <taxon>Duplodnaviria</taxon>
        <taxon>Heunggongvirae</taxon>
        <taxon>Uroviricota</taxon>
        <taxon>Caudoviricetes</taxon>
        <taxon>Peduoviridae</taxon>
        <taxon>Maltschvirus</taxon>
        <taxon>Maltschvirus maltsch</taxon>
    </lineage>
</organism>
<dbReference type="InterPro" id="IPR014833">
    <property type="entry name" value="TnsA_N"/>
</dbReference>
<reference evidence="3" key="1">
    <citation type="submission" date="2020-04" db="EMBL/GenBank/DDBJ databases">
        <authorList>
            <person name="Chiriac C."/>
            <person name="Salcher M."/>
            <person name="Ghai R."/>
            <person name="Kavagutti S V."/>
        </authorList>
    </citation>
    <scope>NUCLEOTIDE SEQUENCE</scope>
</reference>
<dbReference type="InterPro" id="IPR046390">
    <property type="entry name" value="NUCL_HEAD_T4"/>
</dbReference>
<keyword evidence="1" id="KW-0269">Exonuclease</keyword>
<evidence type="ECO:0000256" key="1">
    <source>
        <dbReference type="HAMAP-Rule" id="MF_04160"/>
    </source>
</evidence>
<name>A0A6J5LEX7_9CAUD</name>
<feature type="domain" description="TnsA endonuclease N-terminal" evidence="2">
    <location>
        <begin position="40"/>
        <end position="142"/>
    </location>
</feature>
<evidence type="ECO:0000313" key="3">
    <source>
        <dbReference type="EMBL" id="CAB4131490.1"/>
    </source>
</evidence>
<proteinExistence type="inferred from homology"/>
<sequence>MATYKGYFKPKNPQKYKGDPTNIVYRSRWELIVMNRFDSDPNVIWWQSEETIIPYRSPIDGRYHRYFTDFTVNMRTADGRIKTAIVEVKPLAQTRPPTVQKGGSKNRRYINEVMTWGVNDAKWKAAREYCKDRGYEFIIITEKELGLTF</sequence>